<dbReference type="SUPFAM" id="SSF49303">
    <property type="entry name" value="beta-Galactosidase/glucuronidase domain"/>
    <property type="match status" value="1"/>
</dbReference>
<dbReference type="Pfam" id="PF17753">
    <property type="entry name" value="Ig_mannosidase"/>
    <property type="match status" value="1"/>
</dbReference>
<dbReference type="PANTHER" id="PTHR43730">
    <property type="entry name" value="BETA-MANNOSIDASE"/>
    <property type="match status" value="1"/>
</dbReference>
<dbReference type="InterPro" id="IPR041625">
    <property type="entry name" value="Beta-mannosidase_Ig"/>
</dbReference>
<evidence type="ECO:0000259" key="3">
    <source>
        <dbReference type="Pfam" id="PF17753"/>
    </source>
</evidence>
<proteinExistence type="inferred from homology"/>
<keyword evidence="2" id="KW-0326">Glycosidase</keyword>
<keyword evidence="5" id="KW-1185">Reference proteome</keyword>
<evidence type="ECO:0000256" key="2">
    <source>
        <dbReference type="ARBA" id="ARBA00023295"/>
    </source>
</evidence>
<dbReference type="SUPFAM" id="SSF51445">
    <property type="entry name" value="(Trans)glycosidases"/>
    <property type="match status" value="2"/>
</dbReference>
<accession>A0ABQ9ET54</accession>
<dbReference type="InterPro" id="IPR017853">
    <property type="entry name" value="GH"/>
</dbReference>
<dbReference type="Gene3D" id="3.20.20.80">
    <property type="entry name" value="Glycosidases"/>
    <property type="match status" value="3"/>
</dbReference>
<dbReference type="InterPro" id="IPR013783">
    <property type="entry name" value="Ig-like_fold"/>
</dbReference>
<dbReference type="PANTHER" id="PTHR43730:SF1">
    <property type="entry name" value="BETA-MANNOSIDASE"/>
    <property type="match status" value="1"/>
</dbReference>
<name>A0ABQ9ET54_TEGGR</name>
<evidence type="ECO:0000256" key="1">
    <source>
        <dbReference type="ARBA" id="ARBA00007401"/>
    </source>
</evidence>
<gene>
    <name evidence="4" type="ORF">KUTeg_015235</name>
</gene>
<keyword evidence="2" id="KW-0378">Hydrolase</keyword>
<protein>
    <recommendedName>
        <fullName evidence="3">Beta-mannosidase Ig-fold domain-containing protein</fullName>
    </recommendedName>
</protein>
<dbReference type="InterPro" id="IPR050887">
    <property type="entry name" value="Beta-mannosidase_GH2"/>
</dbReference>
<dbReference type="Gene3D" id="2.60.120.260">
    <property type="entry name" value="Galactose-binding domain-like"/>
    <property type="match status" value="1"/>
</dbReference>
<organism evidence="4 5">
    <name type="scientific">Tegillarca granosa</name>
    <name type="common">Malaysian cockle</name>
    <name type="synonym">Anadara granosa</name>
    <dbReference type="NCBI Taxonomy" id="220873"/>
    <lineage>
        <taxon>Eukaryota</taxon>
        <taxon>Metazoa</taxon>
        <taxon>Spiralia</taxon>
        <taxon>Lophotrochozoa</taxon>
        <taxon>Mollusca</taxon>
        <taxon>Bivalvia</taxon>
        <taxon>Autobranchia</taxon>
        <taxon>Pteriomorphia</taxon>
        <taxon>Arcoida</taxon>
        <taxon>Arcoidea</taxon>
        <taxon>Arcidae</taxon>
        <taxon>Tegillarca</taxon>
    </lineage>
</organism>
<dbReference type="EMBL" id="JARBDR010000793">
    <property type="protein sequence ID" value="KAJ8307151.1"/>
    <property type="molecule type" value="Genomic_DNA"/>
</dbReference>
<feature type="domain" description="Beta-mannosidase Ig-fold" evidence="3">
    <location>
        <begin position="736"/>
        <end position="803"/>
    </location>
</feature>
<evidence type="ECO:0000313" key="4">
    <source>
        <dbReference type="EMBL" id="KAJ8307151.1"/>
    </source>
</evidence>
<dbReference type="InterPro" id="IPR036156">
    <property type="entry name" value="Beta-gal/glucu_dom_sf"/>
</dbReference>
<sequence length="804" mass="92390">MIRKEQCSLSWDWGPSFPTQVSIYCGCHINMIRKEQCSFSWDWGPSFPTQGSERNSVHLAGTGVHHLPLKVFERNSVHLAGTRVHHFLLKVSGSERNSVHLAGTGVHHLPLKCCDKRCNRGNSQNRDGNEMSAKKVKIGLRTVELVQDSTPGVELIHPSLSGMKNRRVVISFTFASPHQTQLHASISAGQTFYFRVNGRPIFLKGSNWIPADSFQERVTEKKIDELLESASYRQQTFHVDMFSLLQVRASRRILGKIRQAGQTFYFRINGRPIFLKGSNWIPADSFQERVTEKKIYELLESASYVNINSIRICGIGFSQKFVETVETDFGLPQGYLWLPQIYESDYFYQKADELGIMIWQDFMFACAMYPVDQPFLDSVKQEIIHNLYKDVISVIVSKEDTSRPFISSSPSNGAESLLENWVAKMPWSELYGDIHDYRYLDPFFDNSVYRIPRMASEYGLQSYPSYKSLEEVYAPEDLDYWSDMNDYRQHHPMGNIELLAEMIMYLNIDQAVAMKTETEHYRRWQNIIESSGRGNTMGAMYWQLNDIWQAPTWASIEYSGKWKMLHYYAKHFFAPVLISPYLDGDFVDVFLCIDGVPVSEVRHPVTHKLSFHHNLSSQKMFKGMFPDKSRNEAISQVVEMEQLKGTSGTLYIRMYSWDNMAFLHEWKINYTVSTTAESIFRKNVNELMKEAGCIRNKICFLYFHMGDINTGPVAWLPLTVFKDAIGLSKTGIQIATVEPVQKGLVWNVGITTNAIAPFVWLDVEGVRGHFSDNGFLMVTDKKIVTFYAHELTDPNTFTNGLHIL</sequence>
<reference evidence="4 5" key="1">
    <citation type="submission" date="2022-12" db="EMBL/GenBank/DDBJ databases">
        <title>Chromosome-level genome of Tegillarca granosa.</title>
        <authorList>
            <person name="Kim J."/>
        </authorList>
    </citation>
    <scope>NUCLEOTIDE SEQUENCE [LARGE SCALE GENOMIC DNA]</scope>
    <source>
        <strain evidence="4">Teg-2019</strain>
        <tissue evidence="4">Adductor muscle</tissue>
    </source>
</reference>
<dbReference type="Gene3D" id="2.60.40.10">
    <property type="entry name" value="Immunoglobulins"/>
    <property type="match status" value="1"/>
</dbReference>
<evidence type="ECO:0000313" key="5">
    <source>
        <dbReference type="Proteomes" id="UP001217089"/>
    </source>
</evidence>
<comment type="similarity">
    <text evidence="1">Belongs to the glycosyl hydrolase 2 family.</text>
</comment>
<comment type="caution">
    <text evidence="4">The sequence shown here is derived from an EMBL/GenBank/DDBJ whole genome shotgun (WGS) entry which is preliminary data.</text>
</comment>
<dbReference type="Proteomes" id="UP001217089">
    <property type="component" value="Unassembled WGS sequence"/>
</dbReference>